<dbReference type="AlphaFoldDB" id="A0A6L9QER8"/>
<dbReference type="Pfam" id="PF20213">
    <property type="entry name" value="DUF6573"/>
    <property type="match status" value="1"/>
</dbReference>
<accession>A0A6L9QER8</accession>
<sequence>MDDLDPGPVIDAHSRADAIAAGQLIEARAELVRDARLRYPVALTRAAWADCVQWTDEDGEETGALQDEDGRLFDVLTMSRAALTRASGDRAVATVHRVPRGVLYREDDADDIPLVYLLVTVAPGDDWKPCITISQLNEED</sequence>
<dbReference type="EMBL" id="JAAGLI010000213">
    <property type="protein sequence ID" value="NEA22664.1"/>
    <property type="molecule type" value="Genomic_DNA"/>
</dbReference>
<gene>
    <name evidence="1" type="ORF">G3I70_09180</name>
</gene>
<name>A0A6L9QER8_9ACTN</name>
<dbReference type="InterPro" id="IPR046480">
    <property type="entry name" value="DUF6573"/>
</dbReference>
<dbReference type="Proteomes" id="UP000475532">
    <property type="component" value="Unassembled WGS sequence"/>
</dbReference>
<evidence type="ECO:0000313" key="1">
    <source>
        <dbReference type="EMBL" id="NEA22664.1"/>
    </source>
</evidence>
<organism evidence="1 2">
    <name type="scientific">Actinomadura bangladeshensis</name>
    <dbReference type="NCBI Taxonomy" id="453573"/>
    <lineage>
        <taxon>Bacteria</taxon>
        <taxon>Bacillati</taxon>
        <taxon>Actinomycetota</taxon>
        <taxon>Actinomycetes</taxon>
        <taxon>Streptosporangiales</taxon>
        <taxon>Thermomonosporaceae</taxon>
        <taxon>Actinomadura</taxon>
    </lineage>
</organism>
<comment type="caution">
    <text evidence="1">The sequence shown here is derived from an EMBL/GenBank/DDBJ whole genome shotgun (WGS) entry which is preliminary data.</text>
</comment>
<evidence type="ECO:0000313" key="2">
    <source>
        <dbReference type="Proteomes" id="UP000475532"/>
    </source>
</evidence>
<protein>
    <submittedName>
        <fullName evidence="1">Uncharacterized protein</fullName>
    </submittedName>
</protein>
<proteinExistence type="predicted"/>
<dbReference type="RefSeq" id="WP_163054489.1">
    <property type="nucleotide sequence ID" value="NZ_JAAGLI010000213.1"/>
</dbReference>
<reference evidence="1 2" key="1">
    <citation type="submission" date="2020-01" db="EMBL/GenBank/DDBJ databases">
        <title>Insect and environment-associated Actinomycetes.</title>
        <authorList>
            <person name="Currrie C."/>
            <person name="Chevrette M."/>
            <person name="Carlson C."/>
            <person name="Stubbendieck R."/>
            <person name="Wendt-Pienkowski E."/>
        </authorList>
    </citation>
    <scope>NUCLEOTIDE SEQUENCE [LARGE SCALE GENOMIC DNA]</scope>
    <source>
        <strain evidence="1 2">SID10258</strain>
    </source>
</reference>